<evidence type="ECO:0000313" key="6">
    <source>
        <dbReference type="EMBL" id="KAK3600804.1"/>
    </source>
</evidence>
<evidence type="ECO:0000256" key="4">
    <source>
        <dbReference type="SAM" id="Phobius"/>
    </source>
</evidence>
<dbReference type="GO" id="GO:0007169">
    <property type="term" value="P:cell surface receptor protein tyrosine kinase signaling pathway"/>
    <property type="evidence" value="ECO:0007669"/>
    <property type="project" value="TreeGrafter"/>
</dbReference>
<feature type="compositionally biased region" description="Basic and acidic residues" evidence="3">
    <location>
        <begin position="362"/>
        <end position="371"/>
    </location>
</feature>
<gene>
    <name evidence="6" type="ORF">CHS0354_020481</name>
</gene>
<dbReference type="SUPFAM" id="SSF56112">
    <property type="entry name" value="Protein kinase-like (PK-like)"/>
    <property type="match status" value="1"/>
</dbReference>
<dbReference type="PANTHER" id="PTHR24416">
    <property type="entry name" value="TYROSINE-PROTEIN KINASE RECEPTOR"/>
    <property type="match status" value="1"/>
</dbReference>
<dbReference type="GO" id="GO:0004714">
    <property type="term" value="F:transmembrane receptor protein tyrosine kinase activity"/>
    <property type="evidence" value="ECO:0007669"/>
    <property type="project" value="TreeGrafter"/>
</dbReference>
<dbReference type="InterPro" id="IPR036116">
    <property type="entry name" value="FN3_sf"/>
</dbReference>
<dbReference type="Pfam" id="PF07714">
    <property type="entry name" value="PK_Tyr_Ser-Thr"/>
    <property type="match status" value="1"/>
</dbReference>
<dbReference type="InterPro" id="IPR001245">
    <property type="entry name" value="Ser-Thr/Tyr_kinase_cat_dom"/>
</dbReference>
<dbReference type="SUPFAM" id="SSF49265">
    <property type="entry name" value="Fibronectin type III"/>
    <property type="match status" value="1"/>
</dbReference>
<evidence type="ECO:0000259" key="5">
    <source>
        <dbReference type="PROSITE" id="PS50011"/>
    </source>
</evidence>
<comment type="subcellular location">
    <subcellularLocation>
        <location evidence="1">Membrane</location>
        <topology evidence="1">Single-pass membrane protein</topology>
    </subcellularLocation>
</comment>
<name>A0AAE0SZ88_9BIVA</name>
<reference evidence="6" key="1">
    <citation type="journal article" date="2021" name="Genome Biol. Evol.">
        <title>A High-Quality Reference Genome for a Parasitic Bivalve with Doubly Uniparental Inheritance (Bivalvia: Unionida).</title>
        <authorList>
            <person name="Smith C.H."/>
        </authorList>
    </citation>
    <scope>NUCLEOTIDE SEQUENCE</scope>
    <source>
        <strain evidence="6">CHS0354</strain>
    </source>
</reference>
<dbReference type="GO" id="GO:0005886">
    <property type="term" value="C:plasma membrane"/>
    <property type="evidence" value="ECO:0007669"/>
    <property type="project" value="TreeGrafter"/>
</dbReference>
<dbReference type="EMBL" id="JAEAOA010001246">
    <property type="protein sequence ID" value="KAK3600804.1"/>
    <property type="molecule type" value="Genomic_DNA"/>
</dbReference>
<organism evidence="6 7">
    <name type="scientific">Potamilus streckersoni</name>
    <dbReference type="NCBI Taxonomy" id="2493646"/>
    <lineage>
        <taxon>Eukaryota</taxon>
        <taxon>Metazoa</taxon>
        <taxon>Spiralia</taxon>
        <taxon>Lophotrochozoa</taxon>
        <taxon>Mollusca</taxon>
        <taxon>Bivalvia</taxon>
        <taxon>Autobranchia</taxon>
        <taxon>Heteroconchia</taxon>
        <taxon>Palaeoheterodonta</taxon>
        <taxon>Unionida</taxon>
        <taxon>Unionoidea</taxon>
        <taxon>Unionidae</taxon>
        <taxon>Ambleminae</taxon>
        <taxon>Lampsilini</taxon>
        <taxon>Potamilus</taxon>
    </lineage>
</organism>
<dbReference type="Proteomes" id="UP001195483">
    <property type="component" value="Unassembled WGS sequence"/>
</dbReference>
<dbReference type="AlphaFoldDB" id="A0AAE0SZ88"/>
<reference evidence="6" key="3">
    <citation type="submission" date="2023-05" db="EMBL/GenBank/DDBJ databases">
        <authorList>
            <person name="Smith C.H."/>
        </authorList>
    </citation>
    <scope>NUCLEOTIDE SEQUENCE</scope>
    <source>
        <strain evidence="6">CHS0354</strain>
        <tissue evidence="6">Mantle</tissue>
    </source>
</reference>
<evidence type="ECO:0000256" key="1">
    <source>
        <dbReference type="ARBA" id="ARBA00004167"/>
    </source>
</evidence>
<sequence length="371" mass="42196">MNIRVTENNANSVRLEWDLPETESCYGRTDIVIVLYVHDGSTKVYTVSRNTKFVDIIGLDASRDYNVSFSLGFEGQRFGNLPYTFRTVDEDKSAAAEGIVGGVIAAVIIIALVIIIIVLIRRGKLEPVRERLRPLTVRFRNTINGLSMKAHNTGEEDEIYIYGAMTFDDRQTWHISRNNVTLENFVKSGHFANIFKASVYCGTKNQATAVAKCLKEGYSNRDKELMMAKINFTGTQLAVHPNVLRFFGAVLDDDGIGPFMIYEYCENGSLRDYLESQRNSITMELQENLFRFGLDICKGMEFLVSRKIIHRRLAARNVLLNHLNEVKISGFGPQNFELDDGDAEFGKKVGEDSNEMDGTRMYGERRRYREK</sequence>
<keyword evidence="4" id="KW-0812">Transmembrane</keyword>
<dbReference type="InterPro" id="IPR003961">
    <property type="entry name" value="FN3_dom"/>
</dbReference>
<dbReference type="InterPro" id="IPR000719">
    <property type="entry name" value="Prot_kinase_dom"/>
</dbReference>
<evidence type="ECO:0000256" key="2">
    <source>
        <dbReference type="ARBA" id="ARBA00023180"/>
    </source>
</evidence>
<reference evidence="6" key="2">
    <citation type="journal article" date="2021" name="Genome Biol. Evol.">
        <title>Developing a high-quality reference genome for a parasitic bivalve with doubly uniparental inheritance (Bivalvia: Unionida).</title>
        <authorList>
            <person name="Smith C.H."/>
        </authorList>
    </citation>
    <scope>NUCLEOTIDE SEQUENCE</scope>
    <source>
        <strain evidence="6">CHS0354</strain>
        <tissue evidence="6">Mantle</tissue>
    </source>
</reference>
<dbReference type="Gene3D" id="2.60.40.10">
    <property type="entry name" value="Immunoglobulins"/>
    <property type="match status" value="1"/>
</dbReference>
<feature type="region of interest" description="Disordered" evidence="3">
    <location>
        <begin position="347"/>
        <end position="371"/>
    </location>
</feature>
<dbReference type="InterPro" id="IPR011009">
    <property type="entry name" value="Kinase-like_dom_sf"/>
</dbReference>
<dbReference type="PROSITE" id="PS50011">
    <property type="entry name" value="PROTEIN_KINASE_DOM"/>
    <property type="match status" value="1"/>
</dbReference>
<evidence type="ECO:0000256" key="3">
    <source>
        <dbReference type="SAM" id="MobiDB-lite"/>
    </source>
</evidence>
<protein>
    <recommendedName>
        <fullName evidence="5">Protein kinase domain-containing protein</fullName>
    </recommendedName>
</protein>
<proteinExistence type="predicted"/>
<dbReference type="GO" id="GO:0005524">
    <property type="term" value="F:ATP binding"/>
    <property type="evidence" value="ECO:0007669"/>
    <property type="project" value="InterPro"/>
</dbReference>
<dbReference type="Gene3D" id="1.10.510.10">
    <property type="entry name" value="Transferase(Phosphotransferase) domain 1"/>
    <property type="match status" value="1"/>
</dbReference>
<dbReference type="InterPro" id="IPR050122">
    <property type="entry name" value="RTK"/>
</dbReference>
<keyword evidence="4" id="KW-0472">Membrane</keyword>
<feature type="domain" description="Protein kinase" evidence="5">
    <location>
        <begin position="180"/>
        <end position="371"/>
    </location>
</feature>
<keyword evidence="4" id="KW-1133">Transmembrane helix</keyword>
<keyword evidence="7" id="KW-1185">Reference proteome</keyword>
<dbReference type="CDD" id="cd00063">
    <property type="entry name" value="FN3"/>
    <property type="match status" value="1"/>
</dbReference>
<dbReference type="GO" id="GO:0043235">
    <property type="term" value="C:receptor complex"/>
    <property type="evidence" value="ECO:0007669"/>
    <property type="project" value="TreeGrafter"/>
</dbReference>
<evidence type="ECO:0000313" key="7">
    <source>
        <dbReference type="Proteomes" id="UP001195483"/>
    </source>
</evidence>
<dbReference type="PANTHER" id="PTHR24416:SF600">
    <property type="entry name" value="PDGF- AND VEGF-RECEPTOR RELATED, ISOFORM J"/>
    <property type="match status" value="1"/>
</dbReference>
<accession>A0AAE0SZ88</accession>
<comment type="caution">
    <text evidence="6">The sequence shown here is derived from an EMBL/GenBank/DDBJ whole genome shotgun (WGS) entry which is preliminary data.</text>
</comment>
<dbReference type="InterPro" id="IPR013783">
    <property type="entry name" value="Ig-like_fold"/>
</dbReference>
<feature type="transmembrane region" description="Helical" evidence="4">
    <location>
        <begin position="99"/>
        <end position="120"/>
    </location>
</feature>
<keyword evidence="2" id="KW-0325">Glycoprotein</keyword>